<dbReference type="AlphaFoldDB" id="A0A0D0X014"/>
<gene>
    <name evidence="11" type="ORF">TK50_02430</name>
</gene>
<keyword evidence="6 9" id="KW-1133">Transmembrane helix</keyword>
<comment type="caution">
    <text evidence="11">The sequence shown here is derived from an EMBL/GenBank/DDBJ whole genome shotgun (WGS) entry which is preliminary data.</text>
</comment>
<evidence type="ECO:0000256" key="3">
    <source>
        <dbReference type="ARBA" id="ARBA00022676"/>
    </source>
</evidence>
<keyword evidence="4 11" id="KW-0808">Transferase</keyword>
<dbReference type="Gene3D" id="3.90.550.10">
    <property type="entry name" value="Spore Coat Polysaccharide Biosynthesis Protein SpsA, Chain A"/>
    <property type="match status" value="1"/>
</dbReference>
<evidence type="ECO:0000313" key="12">
    <source>
        <dbReference type="Proteomes" id="UP000032254"/>
    </source>
</evidence>
<dbReference type="Proteomes" id="UP000032254">
    <property type="component" value="Unassembled WGS sequence"/>
</dbReference>
<feature type="transmembrane region" description="Helical" evidence="9">
    <location>
        <begin position="267"/>
        <end position="291"/>
    </location>
</feature>
<keyword evidence="12" id="KW-1185">Reference proteome</keyword>
<comment type="similarity">
    <text evidence="2">Belongs to the glycosyltransferase 2 family.</text>
</comment>
<evidence type="ECO:0000256" key="2">
    <source>
        <dbReference type="ARBA" id="ARBA00006739"/>
    </source>
</evidence>
<feature type="compositionally biased region" description="Low complexity" evidence="8">
    <location>
        <begin position="341"/>
        <end position="351"/>
    </location>
</feature>
<protein>
    <submittedName>
        <fullName evidence="11">Glucosyl transferase</fullName>
    </submittedName>
</protein>
<accession>A0A0D0X014</accession>
<dbReference type="GeneID" id="301303036"/>
<dbReference type="SUPFAM" id="SSF53448">
    <property type="entry name" value="Nucleotide-diphospho-sugar transferases"/>
    <property type="match status" value="1"/>
</dbReference>
<dbReference type="GO" id="GO:0005886">
    <property type="term" value="C:plasma membrane"/>
    <property type="evidence" value="ECO:0007669"/>
    <property type="project" value="TreeGrafter"/>
</dbReference>
<comment type="subcellular location">
    <subcellularLocation>
        <location evidence="1">Membrane</location>
        <topology evidence="1">Multi-pass membrane protein</topology>
    </subcellularLocation>
</comment>
<dbReference type="PANTHER" id="PTHR48090">
    <property type="entry name" value="UNDECAPRENYL-PHOSPHATE 4-DEOXY-4-FORMAMIDO-L-ARABINOSE TRANSFERASE-RELATED"/>
    <property type="match status" value="1"/>
</dbReference>
<evidence type="ECO:0000256" key="9">
    <source>
        <dbReference type="SAM" id="Phobius"/>
    </source>
</evidence>
<feature type="domain" description="Glycosyltransferase 2-like" evidence="10">
    <location>
        <begin position="13"/>
        <end position="176"/>
    </location>
</feature>
<keyword evidence="7 9" id="KW-0472">Membrane</keyword>
<dbReference type="InterPro" id="IPR001173">
    <property type="entry name" value="Glyco_trans_2-like"/>
</dbReference>
<evidence type="ECO:0000256" key="8">
    <source>
        <dbReference type="SAM" id="MobiDB-lite"/>
    </source>
</evidence>
<evidence type="ECO:0000256" key="5">
    <source>
        <dbReference type="ARBA" id="ARBA00022692"/>
    </source>
</evidence>
<evidence type="ECO:0000259" key="10">
    <source>
        <dbReference type="Pfam" id="PF00535"/>
    </source>
</evidence>
<evidence type="ECO:0000313" key="11">
    <source>
        <dbReference type="EMBL" id="KIR64541.1"/>
    </source>
</evidence>
<proteinExistence type="inferred from homology"/>
<dbReference type="CDD" id="cd04187">
    <property type="entry name" value="DPM1_like_bac"/>
    <property type="match status" value="1"/>
</dbReference>
<dbReference type="GO" id="GO:0016757">
    <property type="term" value="F:glycosyltransferase activity"/>
    <property type="evidence" value="ECO:0007669"/>
    <property type="project" value="UniProtKB-KW"/>
</dbReference>
<dbReference type="PANTHER" id="PTHR48090:SF1">
    <property type="entry name" value="PROPHAGE BACTOPRENOL GLUCOSYL TRANSFERASE HOMOLOG"/>
    <property type="match status" value="1"/>
</dbReference>
<dbReference type="PATRIC" id="fig|47853.6.peg.523"/>
<organism evidence="11 12">
    <name type="scientific">Micromonospora haikouensis</name>
    <dbReference type="NCBI Taxonomy" id="686309"/>
    <lineage>
        <taxon>Bacteria</taxon>
        <taxon>Bacillati</taxon>
        <taxon>Actinomycetota</taxon>
        <taxon>Actinomycetes</taxon>
        <taxon>Micromonosporales</taxon>
        <taxon>Micromonosporaceae</taxon>
        <taxon>Micromonospora</taxon>
    </lineage>
</organism>
<dbReference type="InterPro" id="IPR050256">
    <property type="entry name" value="Glycosyltransferase_2"/>
</dbReference>
<keyword evidence="5 9" id="KW-0812">Transmembrane</keyword>
<feature type="region of interest" description="Disordered" evidence="8">
    <location>
        <begin position="328"/>
        <end position="351"/>
    </location>
</feature>
<evidence type="ECO:0000256" key="6">
    <source>
        <dbReference type="ARBA" id="ARBA00022989"/>
    </source>
</evidence>
<evidence type="ECO:0000256" key="7">
    <source>
        <dbReference type="ARBA" id="ARBA00023136"/>
    </source>
</evidence>
<evidence type="ECO:0000256" key="1">
    <source>
        <dbReference type="ARBA" id="ARBA00004141"/>
    </source>
</evidence>
<dbReference type="RefSeq" id="WP_043961191.1">
    <property type="nucleotide sequence ID" value="NZ_JXSX01000001.1"/>
</dbReference>
<evidence type="ECO:0000256" key="4">
    <source>
        <dbReference type="ARBA" id="ARBA00022679"/>
    </source>
</evidence>
<dbReference type="EMBL" id="JXSX01000001">
    <property type="protein sequence ID" value="KIR64541.1"/>
    <property type="molecule type" value="Genomic_DNA"/>
</dbReference>
<dbReference type="InterPro" id="IPR029044">
    <property type="entry name" value="Nucleotide-diphossugar_trans"/>
</dbReference>
<dbReference type="Pfam" id="PF00535">
    <property type="entry name" value="Glycos_transf_2"/>
    <property type="match status" value="1"/>
</dbReference>
<keyword evidence="3" id="KW-0328">Glycosyltransferase</keyword>
<reference evidence="11 12" key="1">
    <citation type="submission" date="2015-01" db="EMBL/GenBank/DDBJ databases">
        <title>Sequencing and annotation of Micromonospora carbonacea strain JXNU-1 genome.</title>
        <authorList>
            <person name="Long Z."/>
            <person name="Huang Y."/>
            <person name="Jiang Y."/>
        </authorList>
    </citation>
    <scope>NUCLEOTIDE SEQUENCE [LARGE SCALE GENOMIC DNA]</scope>
    <source>
        <strain evidence="11 12">JXNU-1</strain>
    </source>
</reference>
<name>A0A0D0X014_9ACTN</name>
<sequence length="366" mass="38966">MDISAAGAAPDLSVVVPMYNEQDVVAVFVERLRPVLDGTGTTYEVVAVDDGSRDATARLLLDHARSWPQLRLVRLRRNSGHQAALTAGLHRARGRWVVSIDADLQDPPEVIPEMLATARDRGVDVVYGVRADRSTDTPFKRGTAGLYYRLMRRIVGADLPAQAGDFRLVSRDVVEVLRRLPERTPVYRLLVPSLGFAAAEVRYSRAARAAGETKYPLRRMIALAWDSTANFTAAPLRLATWLGVVSFAACLVLAVLGLVAYADGATIPGWTSLFVAVLLFSAVQLICLGLLGEYVGRIYRTVQDRPTHLVGFDSAEVPFESTGVPFGSGEAPFGSGGASSPGGVPVDPAGASDAPAVAVAAGRAGD</sequence>
<feature type="transmembrane region" description="Helical" evidence="9">
    <location>
        <begin position="238"/>
        <end position="261"/>
    </location>
</feature>